<feature type="compositionally biased region" description="Basic and acidic residues" evidence="1">
    <location>
        <begin position="122"/>
        <end position="141"/>
    </location>
</feature>
<accession>O64278</accession>
<proteinExistence type="predicted"/>
<evidence type="ECO:0000313" key="2">
    <source>
        <dbReference type="EMBL" id="AAC39277.1"/>
    </source>
</evidence>
<protein>
    <submittedName>
        <fullName evidence="2">Orf141b gp</fullName>
    </submittedName>
</protein>
<keyword evidence="3" id="KW-1185">Reference proteome</keyword>
<evidence type="ECO:0000256" key="1">
    <source>
        <dbReference type="SAM" id="MobiDB-lite"/>
    </source>
</evidence>
<dbReference type="Proteomes" id="UP000002134">
    <property type="component" value="Segment"/>
</dbReference>
<feature type="region of interest" description="Disordered" evidence="1">
    <location>
        <begin position="114"/>
        <end position="141"/>
    </location>
</feature>
<name>O64278_9CAUD</name>
<dbReference type="RefSeq" id="NP_049974.1">
    <property type="nucleotide sequence ID" value="NC_000872.1"/>
</dbReference>
<reference evidence="2 3" key="1">
    <citation type="journal article" date="1998" name="Virology">
        <title>Evolution of Streptococcus thermophilus bacteriophage genomes by modular exchanges followed by point mutations and small deletions and insertions.</title>
        <authorList>
            <person name="Desiere F."/>
            <person name="Lucchini S."/>
            <person name="Brussow H."/>
        </authorList>
    </citation>
    <scope>NUCLEOTIDE SEQUENCE</scope>
</reference>
<gene>
    <name evidence="2" type="primary">orf141b</name>
</gene>
<sequence length="141" mass="15815">MVGLAEALDEWLKTVASIGNLTPAEQVEITTAGAKVFKKELEEVTREKHYSRKKNPKFGHMADGLAIQSTNADGRKNGVSTVGWKNNYHAQNARRLNDGTKKYRADHFVTNVQNDSTVQKKVLLEKKRNTKNSLEEKEGCD</sequence>
<dbReference type="KEGG" id="vg:1262109"/>
<organism evidence="2 3">
    <name type="scientific">Streptococcus phage Sfi21</name>
    <dbReference type="NCBI Taxonomy" id="2905688"/>
    <lineage>
        <taxon>Viruses</taxon>
        <taxon>Duplodnaviria</taxon>
        <taxon>Heunggongvirae</taxon>
        <taxon>Uroviricota</taxon>
        <taxon>Caudoviricetes</taxon>
        <taxon>Aliceevansviridae</taxon>
        <taxon>Moineauvirus</taxon>
        <taxon>Moineauvirus Sfi21</taxon>
    </lineage>
</organism>
<evidence type="ECO:0000313" key="3">
    <source>
        <dbReference type="Proteomes" id="UP000002134"/>
    </source>
</evidence>
<dbReference type="OrthoDB" id="13552at10239"/>
<dbReference type="PIR" id="T09198">
    <property type="entry name" value="T09198"/>
</dbReference>
<dbReference type="EMBL" id="AF115103">
    <property type="protein sequence ID" value="AAC39277.1"/>
    <property type="molecule type" value="Genomic_DNA"/>
</dbReference>